<dbReference type="Proteomes" id="UP000037660">
    <property type="component" value="Unassembled WGS sequence"/>
</dbReference>
<evidence type="ECO:0000256" key="1">
    <source>
        <dbReference type="ARBA" id="ARBA00022630"/>
    </source>
</evidence>
<evidence type="ECO:0000259" key="4">
    <source>
        <dbReference type="Pfam" id="PF00881"/>
    </source>
</evidence>
<proteinExistence type="predicted"/>
<dbReference type="SUPFAM" id="SSF55469">
    <property type="entry name" value="FMN-dependent nitroreductase-like"/>
    <property type="match status" value="1"/>
</dbReference>
<dbReference type="Pfam" id="PF00881">
    <property type="entry name" value="Nitroreductase"/>
    <property type="match status" value="1"/>
</dbReference>
<comment type="caution">
    <text evidence="5">The sequence shown here is derived from an EMBL/GenBank/DDBJ whole genome shotgun (WGS) entry which is preliminary data.</text>
</comment>
<keyword evidence="3" id="KW-0560">Oxidoreductase</keyword>
<name>A0A0K8P5P7_PISS1</name>
<dbReference type="EMBL" id="BBYR01000064">
    <property type="protein sequence ID" value="GAP37926.1"/>
    <property type="molecule type" value="Genomic_DNA"/>
</dbReference>
<dbReference type="GO" id="GO:0016491">
    <property type="term" value="F:oxidoreductase activity"/>
    <property type="evidence" value="ECO:0007669"/>
    <property type="project" value="UniProtKB-KW"/>
</dbReference>
<evidence type="ECO:0000313" key="6">
    <source>
        <dbReference type="Proteomes" id="UP000037660"/>
    </source>
</evidence>
<dbReference type="PANTHER" id="PTHR23026">
    <property type="entry name" value="NADPH NITROREDUCTASE"/>
    <property type="match status" value="1"/>
</dbReference>
<keyword evidence="1" id="KW-0285">Flavoprotein</keyword>
<keyword evidence="6" id="KW-1185">Reference proteome</keyword>
<dbReference type="AlphaFoldDB" id="A0A0K8P5P7"/>
<protein>
    <submittedName>
        <fullName evidence="5">Nitroreductase family protein</fullName>
    </submittedName>
</protein>
<feature type="domain" description="Nitroreductase" evidence="4">
    <location>
        <begin position="20"/>
        <end position="206"/>
    </location>
</feature>
<evidence type="ECO:0000256" key="2">
    <source>
        <dbReference type="ARBA" id="ARBA00022643"/>
    </source>
</evidence>
<dbReference type="RefSeq" id="WP_054021832.1">
    <property type="nucleotide sequence ID" value="NZ_BBYR01000064.1"/>
</dbReference>
<reference evidence="5 6" key="2">
    <citation type="journal article" date="2016" name="Science">
        <title>A bacterium that degrades and assimilates poly(ethylene terephthalate).</title>
        <authorList>
            <person name="Yoshida S."/>
            <person name="Hiraga K."/>
            <person name="Takehana T."/>
            <person name="Taniguchi I."/>
            <person name="Yamaji H."/>
            <person name="Maeda Y."/>
            <person name="Toyohara K."/>
            <person name="Miyamoto K."/>
            <person name="Kimura Y."/>
            <person name="Oda K."/>
        </authorList>
    </citation>
    <scope>NUCLEOTIDE SEQUENCE [LARGE SCALE GENOMIC DNA]</scope>
    <source>
        <strain evidence="6">NBRC 110686 / TISTR 2288 / 201-F6</strain>
    </source>
</reference>
<dbReference type="InterPro" id="IPR050627">
    <property type="entry name" value="Nitroreductase/BluB"/>
</dbReference>
<dbReference type="OrthoDB" id="9773807at2"/>
<gene>
    <name evidence="5" type="ORF">ISF6_4120</name>
</gene>
<evidence type="ECO:0000313" key="5">
    <source>
        <dbReference type="EMBL" id="GAP37926.1"/>
    </source>
</evidence>
<dbReference type="PANTHER" id="PTHR23026:SF90">
    <property type="entry name" value="IODOTYROSINE DEIODINASE 1"/>
    <property type="match status" value="1"/>
</dbReference>
<sequence>MSSTQTAQVSASRSFGALLSERFSCRGYRPDPVPRATIDEILRLAQRTASWCNSQPWQVIVNSAAATDRLREHLLSLPPGQPSGFDIPAPADYRGVYKDRRRACGLQLYESVGVTPGDRVASAKQARENFAFFGAPHVAIVTTEAILGTYGAVDCGAYVHNFMIAARSLGVASIAQAALAARAGVLREWYDLPAERQVVCGISFGYADPDHPANGFRTARADIGEACRWVD</sequence>
<dbReference type="Gene3D" id="3.40.109.10">
    <property type="entry name" value="NADH Oxidase"/>
    <property type="match status" value="1"/>
</dbReference>
<dbReference type="CDD" id="cd02136">
    <property type="entry name" value="PnbA_NfnB-like"/>
    <property type="match status" value="1"/>
</dbReference>
<evidence type="ECO:0000256" key="3">
    <source>
        <dbReference type="ARBA" id="ARBA00023002"/>
    </source>
</evidence>
<reference evidence="6" key="1">
    <citation type="submission" date="2015-07" db="EMBL/GenBank/DDBJ databases">
        <title>Discovery of a poly(ethylene terephthalate assimilation.</title>
        <authorList>
            <person name="Yoshida S."/>
            <person name="Hiraga K."/>
            <person name="Takehana T."/>
            <person name="Taniguchi I."/>
            <person name="Yamaji H."/>
            <person name="Maeda Y."/>
            <person name="Toyohara K."/>
            <person name="Miyamoto K."/>
            <person name="Kimura Y."/>
            <person name="Oda K."/>
        </authorList>
    </citation>
    <scope>NUCLEOTIDE SEQUENCE [LARGE SCALE GENOMIC DNA]</scope>
    <source>
        <strain evidence="6">NBRC 110686 / TISTR 2288 / 201-F6</strain>
    </source>
</reference>
<dbReference type="InterPro" id="IPR029479">
    <property type="entry name" value="Nitroreductase"/>
</dbReference>
<organism evidence="5 6">
    <name type="scientific">Piscinibacter sakaiensis</name>
    <name type="common">Ideonella sakaiensis</name>
    <dbReference type="NCBI Taxonomy" id="1547922"/>
    <lineage>
        <taxon>Bacteria</taxon>
        <taxon>Pseudomonadati</taxon>
        <taxon>Pseudomonadota</taxon>
        <taxon>Betaproteobacteria</taxon>
        <taxon>Burkholderiales</taxon>
        <taxon>Sphaerotilaceae</taxon>
        <taxon>Piscinibacter</taxon>
    </lineage>
</organism>
<keyword evidence="2" id="KW-0288">FMN</keyword>
<dbReference type="STRING" id="1547922.ISF6_4120"/>
<accession>A0A0K8P5P7</accession>
<dbReference type="InterPro" id="IPR000415">
    <property type="entry name" value="Nitroreductase-like"/>
</dbReference>